<name>A0A8H6AC63_PETAA</name>
<organism evidence="3 4">
    <name type="scientific">Petromyces alliaceus</name>
    <name type="common">Aspergillus alliaceus</name>
    <dbReference type="NCBI Taxonomy" id="209559"/>
    <lineage>
        <taxon>Eukaryota</taxon>
        <taxon>Fungi</taxon>
        <taxon>Dikarya</taxon>
        <taxon>Ascomycota</taxon>
        <taxon>Pezizomycotina</taxon>
        <taxon>Eurotiomycetes</taxon>
        <taxon>Eurotiomycetidae</taxon>
        <taxon>Eurotiales</taxon>
        <taxon>Aspergillaceae</taxon>
        <taxon>Aspergillus</taxon>
        <taxon>Aspergillus subgen. Circumdati</taxon>
    </lineage>
</organism>
<reference evidence="3 4" key="1">
    <citation type="submission" date="2019-04" db="EMBL/GenBank/DDBJ databases">
        <title>Aspergillus burnettii sp. nov., novel species from soil in southeast Queensland.</title>
        <authorList>
            <person name="Gilchrist C.L.M."/>
            <person name="Pitt J.I."/>
            <person name="Lange L."/>
            <person name="Lacey H.J."/>
            <person name="Vuong D."/>
            <person name="Midgley D.J."/>
            <person name="Greenfield P."/>
            <person name="Bradbury M."/>
            <person name="Lacey E."/>
            <person name="Busk P.K."/>
            <person name="Pilgaard B."/>
            <person name="Chooi Y.H."/>
            <person name="Piggott A.M."/>
        </authorList>
    </citation>
    <scope>NUCLEOTIDE SEQUENCE [LARGE SCALE GENOMIC DNA]</scope>
    <source>
        <strain evidence="3 4">FRR 5400</strain>
    </source>
</reference>
<gene>
    <name evidence="3" type="ORF">ETB97_002260</name>
</gene>
<accession>A0A8H6AC63</accession>
<evidence type="ECO:0000256" key="2">
    <source>
        <dbReference type="SAM" id="MobiDB-lite"/>
    </source>
</evidence>
<protein>
    <submittedName>
        <fullName evidence="3">Uncharacterized protein</fullName>
    </submittedName>
</protein>
<feature type="region of interest" description="Disordered" evidence="2">
    <location>
        <begin position="1"/>
        <end position="24"/>
    </location>
</feature>
<comment type="caution">
    <text evidence="3">The sequence shown here is derived from an EMBL/GenBank/DDBJ whole genome shotgun (WGS) entry which is preliminary data.</text>
</comment>
<feature type="coiled-coil region" evidence="1">
    <location>
        <begin position="118"/>
        <end position="145"/>
    </location>
</feature>
<evidence type="ECO:0000313" key="4">
    <source>
        <dbReference type="Proteomes" id="UP000541154"/>
    </source>
</evidence>
<keyword evidence="4" id="KW-1185">Reference proteome</keyword>
<dbReference type="EMBL" id="SPNV01000015">
    <property type="protein sequence ID" value="KAF5865747.1"/>
    <property type="molecule type" value="Genomic_DNA"/>
</dbReference>
<dbReference type="AlphaFoldDB" id="A0A8H6AC63"/>
<evidence type="ECO:0000256" key="1">
    <source>
        <dbReference type="SAM" id="Coils"/>
    </source>
</evidence>
<keyword evidence="1" id="KW-0175">Coiled coil</keyword>
<sequence length="192" mass="19169">MIIATEATGTTTATAIVPPGESPEPPLPLPPVADAVVDAPVAVADILLAEFPVDRVGNEVSVDVIITVCGPVVPSVADVVIIDVMTEDASVVLLVVEVSGLVEVLLVLVVVGGCAEVIVEDVDEVDDVEEDVEEEEEEVVAVAAVGSDVVDVSVGVAVGFSAVGVVTSAVVAAGADGAAIRDSAYCSIVTLS</sequence>
<proteinExistence type="predicted"/>
<evidence type="ECO:0000313" key="3">
    <source>
        <dbReference type="EMBL" id="KAF5865747.1"/>
    </source>
</evidence>
<dbReference type="Proteomes" id="UP000541154">
    <property type="component" value="Unassembled WGS sequence"/>
</dbReference>
<feature type="compositionally biased region" description="Low complexity" evidence="2">
    <location>
        <begin position="1"/>
        <end position="19"/>
    </location>
</feature>